<dbReference type="STRING" id="930129.SAMN05216352_106209"/>
<dbReference type="RefSeq" id="WP_091585190.1">
    <property type="nucleotide sequence ID" value="NZ_FNDU01000006.1"/>
</dbReference>
<dbReference type="EMBL" id="FNDU01000006">
    <property type="protein sequence ID" value="SDI30918.1"/>
    <property type="molecule type" value="Genomic_DNA"/>
</dbReference>
<dbReference type="PANTHER" id="PTHR41786:SF1">
    <property type="entry name" value="6-HYDROXYMETHYLPTERIN DIPHOSPHOKINASE MPTE-LIKE DOMAIN-CONTAINING PROTEIN"/>
    <property type="match status" value="1"/>
</dbReference>
<protein>
    <submittedName>
        <fullName evidence="2">Uncharacterized conserved protein</fullName>
    </submittedName>
</protein>
<sequence length="640" mass="73620">MIIAKAHETKEMFQKNVQQLSPWLRKSVLQINEKDLWEKVQVTYNDEGMPVCKYHEKNTSFQITSEQPVKEAKQWCNALSIKGKGAIFMYGSGFAYPLFEIFKQKQPHTLVVLFEENIYLFTAMLHYFDLEPIINTQKIAFLIGGVDHFAAAFEHLFFSIIFANCTSPVLAFTPISLRNFKAQYLEIHQYIFSQLGLFVFYIGNDHLDTLIGFNNLLGNMKEIVQNPYLSCLKDQYKDVPAFIIANGPSLDKNIHQLKKVQDKGLIISTESAVIPLLRNHIKPDILTIIERTKYTYTYHFENIDYPEDIALLCLGLVDKQVYPAFPGQKIPIFRKNEAINQWINKHVGDGTGLDAGANVSHLALELAVYLGANPIVFVGQDYAYGPEGATHSKDAVYLEEKGKRARETLKSKPVVYVEGNDGTMIPSNQLWTDFKQGLERKISTHSNEKIINATEGGAKINGAMSMPLFDVIEDYCIESIPIRIHQIIADQKEKLLMPERVQGLKNFIKNVEEYLQLFHSLRKEAHKGKQACKEMIRLSETKDHEKYQKVLEQTYQENIQMYQQYISDDLCRSFTQQIIFIYFYLLNRQGLIDTPEKIRETFQLQHDFFHHLNIVCQSVAIHLENAIASLEDVLIECADY</sequence>
<dbReference type="InterPro" id="IPR002826">
    <property type="entry name" value="MptE-like"/>
</dbReference>
<accession>A0A1G8JI55</accession>
<keyword evidence="3" id="KW-1185">Reference proteome</keyword>
<dbReference type="Proteomes" id="UP000199017">
    <property type="component" value="Unassembled WGS sequence"/>
</dbReference>
<dbReference type="OrthoDB" id="5291305at2"/>
<evidence type="ECO:0000259" key="1">
    <source>
        <dbReference type="Pfam" id="PF01973"/>
    </source>
</evidence>
<dbReference type="Pfam" id="PF01973">
    <property type="entry name" value="MptE-like"/>
    <property type="match status" value="1"/>
</dbReference>
<reference evidence="2 3" key="1">
    <citation type="submission" date="2016-10" db="EMBL/GenBank/DDBJ databases">
        <authorList>
            <person name="de Groot N.N."/>
        </authorList>
    </citation>
    <scope>NUCLEOTIDE SEQUENCE [LARGE SCALE GENOMIC DNA]</scope>
    <source>
        <strain evidence="3">P4B,CCM 7963,CECT 7998,DSM 25260,IBRC-M 10614,KCTC 13821</strain>
    </source>
</reference>
<name>A0A1G8JI55_9BACI</name>
<evidence type="ECO:0000313" key="3">
    <source>
        <dbReference type="Proteomes" id="UP000199017"/>
    </source>
</evidence>
<proteinExistence type="predicted"/>
<dbReference type="PANTHER" id="PTHR41786">
    <property type="entry name" value="MOTILITY ACCESSORY FACTOR MAF"/>
    <property type="match status" value="1"/>
</dbReference>
<feature type="domain" description="6-hydroxymethylpterin diphosphokinase MptE-like" evidence="1">
    <location>
        <begin position="214"/>
        <end position="385"/>
    </location>
</feature>
<evidence type="ECO:0000313" key="2">
    <source>
        <dbReference type="EMBL" id="SDI30918.1"/>
    </source>
</evidence>
<organism evidence="2 3">
    <name type="scientific">Alteribacillus bidgolensis</name>
    <dbReference type="NCBI Taxonomy" id="930129"/>
    <lineage>
        <taxon>Bacteria</taxon>
        <taxon>Bacillati</taxon>
        <taxon>Bacillota</taxon>
        <taxon>Bacilli</taxon>
        <taxon>Bacillales</taxon>
        <taxon>Bacillaceae</taxon>
        <taxon>Alteribacillus</taxon>
    </lineage>
</organism>
<gene>
    <name evidence="2" type="ORF">SAMN05216352_106209</name>
</gene>
<dbReference type="AlphaFoldDB" id="A0A1G8JI55"/>